<sequence length="341" mass="39203">MGGWIGRIWGGNEAEVAQVERKEPEWLLDLPIPVSNNYDYIILSYHSFYVVEIEINRSAYKIIDVNTSDGLKIFVHYIGDSERFRICELENTTAGSVARKILGKYLGGPDVKIRTLITKYNEPTGLLSKKIQPLTVNNLIIKNHQKSSRWLKSIKSIEVAEVVIHNRNTKILKHPLIRTAKELHIGCTSPDVFFKVFPKIENEFVVWIDYCRNQKNFMQLCSQLKAMGKRKRVFIKTTANFNIQYAKCLLKIEGAKNTVDRHGPLISVPMKNEDWEFAALFYPGYIALRVRSKDDEMMVCRGFVPKHLWIVFDQYMEIMAAERKQKADAAKSHGNEASSST</sequence>
<keyword evidence="2" id="KW-1185">Reference proteome</keyword>
<reference evidence="2" key="1">
    <citation type="submission" date="2011-07" db="EMBL/GenBank/DDBJ databases">
        <authorList>
            <consortium name="Caenorhabditis brenneri Sequencing and Analysis Consortium"/>
            <person name="Wilson R.K."/>
        </authorList>
    </citation>
    <scope>NUCLEOTIDE SEQUENCE [LARGE SCALE GENOMIC DNA]</scope>
    <source>
        <strain evidence="2">PB2801</strain>
    </source>
</reference>
<evidence type="ECO:0000313" key="2">
    <source>
        <dbReference type="Proteomes" id="UP000008068"/>
    </source>
</evidence>
<dbReference type="HOGENOM" id="CLU_814387_0_0_1"/>
<dbReference type="EMBL" id="GL379894">
    <property type="protein sequence ID" value="EGT32194.1"/>
    <property type="molecule type" value="Genomic_DNA"/>
</dbReference>
<dbReference type="Proteomes" id="UP000008068">
    <property type="component" value="Unassembled WGS sequence"/>
</dbReference>
<dbReference type="InParanoid" id="G0NJ65"/>
<gene>
    <name evidence="1" type="ORF">CAEBREN_01370</name>
</gene>
<evidence type="ECO:0000313" key="1">
    <source>
        <dbReference type="EMBL" id="EGT32194.1"/>
    </source>
</evidence>
<name>G0NJ65_CAEBE</name>
<accession>G0NJ65</accession>
<proteinExistence type="predicted"/>
<organism evidence="2">
    <name type="scientific">Caenorhabditis brenneri</name>
    <name type="common">Nematode worm</name>
    <dbReference type="NCBI Taxonomy" id="135651"/>
    <lineage>
        <taxon>Eukaryota</taxon>
        <taxon>Metazoa</taxon>
        <taxon>Ecdysozoa</taxon>
        <taxon>Nematoda</taxon>
        <taxon>Chromadorea</taxon>
        <taxon>Rhabditida</taxon>
        <taxon>Rhabditina</taxon>
        <taxon>Rhabditomorpha</taxon>
        <taxon>Rhabditoidea</taxon>
        <taxon>Rhabditidae</taxon>
        <taxon>Peloderinae</taxon>
        <taxon>Caenorhabditis</taxon>
    </lineage>
</organism>
<dbReference type="AlphaFoldDB" id="G0NJ65"/>
<protein>
    <submittedName>
        <fullName evidence="1">Uncharacterized protein</fullName>
    </submittedName>
</protein>